<proteinExistence type="predicted"/>
<keyword evidence="6" id="KW-1185">Reference proteome</keyword>
<protein>
    <submittedName>
        <fullName evidence="5">KR domain-containing protein</fullName>
    </submittedName>
</protein>
<name>A0ABV9BFZ1_9ACTN</name>
<feature type="region of interest" description="Disordered" evidence="3">
    <location>
        <begin position="405"/>
        <end position="425"/>
    </location>
</feature>
<keyword evidence="1" id="KW-0596">Phosphopantetheine</keyword>
<dbReference type="Pfam" id="PF08659">
    <property type="entry name" value="KR"/>
    <property type="match status" value="1"/>
</dbReference>
<sequence>MSGAAVRAFRPVTIAVDPPRAGGPAAFRWDVAGDPRDPLAVALRHASRRDAEPAVAVVLGTAHRSGDSAVLLEGIARAGASGGRRLVLLHRGAGGGSLLRSAALESPGLRVAVLELPVRDAGPGLPARIARLARGAAPGAELRVAGDGTVTRTGWRAVTLPEPPVPPGGPARPGGAALITGGLGGLGLRAAAVLSAVRGYRPVLLDTTAPGELPPRAAALLCRLCDAPPGADVLTADVTDHRAVARVLGRVPLPVRAVVHCAGVVAGGPVADARARDLDALAAPKADGLGTVLDVLDPGALRHLVVFGSVTARVAHRQLGGYGLANELLRREALRRAAALPRCATVVAEWSLWSGAGRAHEMGAVGQARRMGMAPVPLAPGMAALLRLLRWPAGARAAGAVVLTGPGEDATFPPEEADGRGNSPT</sequence>
<dbReference type="Gene3D" id="3.40.50.720">
    <property type="entry name" value="NAD(P)-binding Rossmann-like Domain"/>
    <property type="match status" value="1"/>
</dbReference>
<dbReference type="SUPFAM" id="SSF51735">
    <property type="entry name" value="NAD(P)-binding Rossmann-fold domains"/>
    <property type="match status" value="1"/>
</dbReference>
<dbReference type="PANTHER" id="PTHR43775">
    <property type="entry name" value="FATTY ACID SYNTHASE"/>
    <property type="match status" value="1"/>
</dbReference>
<evidence type="ECO:0000313" key="5">
    <source>
        <dbReference type="EMBL" id="MFC4512948.1"/>
    </source>
</evidence>
<dbReference type="RefSeq" id="WP_417922603.1">
    <property type="nucleotide sequence ID" value="NZ_JBHSFS010000003.1"/>
</dbReference>
<dbReference type="InterPro" id="IPR013968">
    <property type="entry name" value="PKS_KR"/>
</dbReference>
<dbReference type="SMART" id="SM00822">
    <property type="entry name" value="PKS_KR"/>
    <property type="match status" value="1"/>
</dbReference>
<evidence type="ECO:0000313" key="6">
    <source>
        <dbReference type="Proteomes" id="UP001595990"/>
    </source>
</evidence>
<feature type="domain" description="Ketoreductase" evidence="4">
    <location>
        <begin position="175"/>
        <end position="356"/>
    </location>
</feature>
<accession>A0ABV9BFZ1</accession>
<comment type="caution">
    <text evidence="5">The sequence shown here is derived from an EMBL/GenBank/DDBJ whole genome shotgun (WGS) entry which is preliminary data.</text>
</comment>
<dbReference type="InterPro" id="IPR057326">
    <property type="entry name" value="KR_dom"/>
</dbReference>
<gene>
    <name evidence="5" type="ORF">ACFPEN_08360</name>
</gene>
<evidence type="ECO:0000256" key="3">
    <source>
        <dbReference type="SAM" id="MobiDB-lite"/>
    </source>
</evidence>
<dbReference type="InterPro" id="IPR050091">
    <property type="entry name" value="PKS_NRPS_Biosynth_Enz"/>
</dbReference>
<dbReference type="PANTHER" id="PTHR43775:SF37">
    <property type="entry name" value="SI:DKEY-61P9.11"/>
    <property type="match status" value="1"/>
</dbReference>
<reference evidence="6" key="1">
    <citation type="journal article" date="2019" name="Int. J. Syst. Evol. Microbiol.">
        <title>The Global Catalogue of Microorganisms (GCM) 10K type strain sequencing project: providing services to taxonomists for standard genome sequencing and annotation.</title>
        <authorList>
            <consortium name="The Broad Institute Genomics Platform"/>
            <consortium name="The Broad Institute Genome Sequencing Center for Infectious Disease"/>
            <person name="Wu L."/>
            <person name="Ma J."/>
        </authorList>
    </citation>
    <scope>NUCLEOTIDE SEQUENCE [LARGE SCALE GENOMIC DNA]</scope>
    <source>
        <strain evidence="6">CECT 8064</strain>
    </source>
</reference>
<dbReference type="Proteomes" id="UP001595990">
    <property type="component" value="Unassembled WGS sequence"/>
</dbReference>
<keyword evidence="2" id="KW-0597">Phosphoprotein</keyword>
<evidence type="ECO:0000259" key="4">
    <source>
        <dbReference type="SMART" id="SM00822"/>
    </source>
</evidence>
<dbReference type="EMBL" id="JBHSFS010000003">
    <property type="protein sequence ID" value="MFC4512948.1"/>
    <property type="molecule type" value="Genomic_DNA"/>
</dbReference>
<organism evidence="5 6">
    <name type="scientific">Streptomyces ehimensis</name>
    <dbReference type="NCBI Taxonomy" id="68195"/>
    <lineage>
        <taxon>Bacteria</taxon>
        <taxon>Bacillati</taxon>
        <taxon>Actinomycetota</taxon>
        <taxon>Actinomycetes</taxon>
        <taxon>Kitasatosporales</taxon>
        <taxon>Streptomycetaceae</taxon>
        <taxon>Streptomyces</taxon>
    </lineage>
</organism>
<dbReference type="InterPro" id="IPR036291">
    <property type="entry name" value="NAD(P)-bd_dom_sf"/>
</dbReference>
<evidence type="ECO:0000256" key="2">
    <source>
        <dbReference type="ARBA" id="ARBA00022553"/>
    </source>
</evidence>
<evidence type="ECO:0000256" key="1">
    <source>
        <dbReference type="ARBA" id="ARBA00022450"/>
    </source>
</evidence>